<organism evidence="1 2">
    <name type="scientific">Punica granatum</name>
    <name type="common">Pomegranate</name>
    <dbReference type="NCBI Taxonomy" id="22663"/>
    <lineage>
        <taxon>Eukaryota</taxon>
        <taxon>Viridiplantae</taxon>
        <taxon>Streptophyta</taxon>
        <taxon>Embryophyta</taxon>
        <taxon>Tracheophyta</taxon>
        <taxon>Spermatophyta</taxon>
        <taxon>Magnoliopsida</taxon>
        <taxon>eudicotyledons</taxon>
        <taxon>Gunneridae</taxon>
        <taxon>Pentapetalae</taxon>
        <taxon>rosids</taxon>
        <taxon>malvids</taxon>
        <taxon>Myrtales</taxon>
        <taxon>Lythraceae</taxon>
        <taxon>Punica</taxon>
    </lineage>
</organism>
<dbReference type="Proteomes" id="UP000233551">
    <property type="component" value="Unassembled WGS sequence"/>
</dbReference>
<proteinExistence type="predicted"/>
<keyword evidence="2" id="KW-1185">Reference proteome</keyword>
<accession>A0A2I0JKK1</accession>
<name>A0A2I0JKK1_PUNGR</name>
<dbReference type="AlphaFoldDB" id="A0A2I0JKK1"/>
<sequence>MSGNTWIVVEKNIPARLRHGAYGLHFKGGRKIISGDSFSRVSVTRPHGKVDTPKSRDSKAHIRAPTRVHIRVRTIPDLTGIPCPHVIYCINWLGLDPQTLVDEYLLIRRYKKAYHNPPQPLNVQRMWPKADDETILPLTIKNKLYIMGVVRTRMWTLVGPRIARFWIARLGGVHLPVGTRVGRA</sequence>
<dbReference type="EMBL" id="PGOL01001571">
    <property type="protein sequence ID" value="PKI56792.1"/>
    <property type="molecule type" value="Genomic_DNA"/>
</dbReference>
<protein>
    <submittedName>
        <fullName evidence="1">Uncharacterized protein</fullName>
    </submittedName>
</protein>
<evidence type="ECO:0000313" key="2">
    <source>
        <dbReference type="Proteomes" id="UP000233551"/>
    </source>
</evidence>
<evidence type="ECO:0000313" key="1">
    <source>
        <dbReference type="EMBL" id="PKI56792.1"/>
    </source>
</evidence>
<reference evidence="1 2" key="1">
    <citation type="submission" date="2017-11" db="EMBL/GenBank/DDBJ databases">
        <title>De-novo sequencing of pomegranate (Punica granatum L.) genome.</title>
        <authorList>
            <person name="Akparov Z."/>
            <person name="Amiraslanov A."/>
            <person name="Hajiyeva S."/>
            <person name="Abbasov M."/>
            <person name="Kaur K."/>
            <person name="Hamwieh A."/>
            <person name="Solovyev V."/>
            <person name="Salamov A."/>
            <person name="Braich B."/>
            <person name="Kosarev P."/>
            <person name="Mahmoud A."/>
            <person name="Hajiyev E."/>
            <person name="Babayeva S."/>
            <person name="Izzatullayeva V."/>
            <person name="Mammadov A."/>
            <person name="Mammadov A."/>
            <person name="Sharifova S."/>
            <person name="Ojaghi J."/>
            <person name="Eynullazada K."/>
            <person name="Bayramov B."/>
            <person name="Abdulazimova A."/>
            <person name="Shahmuradov I."/>
        </authorList>
    </citation>
    <scope>NUCLEOTIDE SEQUENCE [LARGE SCALE GENOMIC DNA]</scope>
    <source>
        <strain evidence="2">cv. AG2017</strain>
        <tissue evidence="1">Leaf</tissue>
    </source>
</reference>
<comment type="caution">
    <text evidence="1">The sequence shown here is derived from an EMBL/GenBank/DDBJ whole genome shotgun (WGS) entry which is preliminary data.</text>
</comment>
<gene>
    <name evidence="1" type="ORF">CRG98_022818</name>
</gene>